<reference evidence="1 2" key="1">
    <citation type="submission" date="2017-01" db="EMBL/GenBank/DDBJ databases">
        <authorList>
            <person name="Varghese N."/>
            <person name="Submissions S."/>
        </authorList>
    </citation>
    <scope>NUCLEOTIDE SEQUENCE [LARGE SCALE GENOMIC DNA]</scope>
    <source>
        <strain evidence="1 2">RUG2-6</strain>
    </source>
</reference>
<name>A0A9X8RF66_9BACI</name>
<comment type="caution">
    <text evidence="1">The sequence shown here is derived from an EMBL/GenBank/DDBJ whole genome shotgun (WGS) entry which is preliminary data.</text>
</comment>
<dbReference type="EMBL" id="FTMX01000021">
    <property type="protein sequence ID" value="SIS14488.1"/>
    <property type="molecule type" value="Genomic_DNA"/>
</dbReference>
<evidence type="ECO:0000313" key="2">
    <source>
        <dbReference type="Proteomes" id="UP000185829"/>
    </source>
</evidence>
<dbReference type="InterPro" id="IPR019646">
    <property type="entry name" value="Aminoglyc_AdlTrfase"/>
</dbReference>
<proteinExistence type="predicted"/>
<gene>
    <name evidence="1" type="ORF">SAMN05878482_12110</name>
</gene>
<organism evidence="1 2">
    <name type="scientific">Peribacillus simplex</name>
    <dbReference type="NCBI Taxonomy" id="1478"/>
    <lineage>
        <taxon>Bacteria</taxon>
        <taxon>Bacillati</taxon>
        <taxon>Bacillota</taxon>
        <taxon>Bacilli</taxon>
        <taxon>Bacillales</taxon>
        <taxon>Bacillaceae</taxon>
        <taxon>Peribacillus</taxon>
    </lineage>
</organism>
<dbReference type="AlphaFoldDB" id="A0A9X8RF66"/>
<evidence type="ECO:0000313" key="1">
    <source>
        <dbReference type="EMBL" id="SIS14488.1"/>
    </source>
</evidence>
<accession>A0A9X8RF66</accession>
<dbReference type="Proteomes" id="UP000185829">
    <property type="component" value="Unassembled WGS sequence"/>
</dbReference>
<dbReference type="Pfam" id="PF10706">
    <property type="entry name" value="Aminoglyc_resit"/>
    <property type="match status" value="1"/>
</dbReference>
<sequence>MRMDCKNVTGENDTGKSQLNILLEINGICLSLNFNLWLRGGWAIDFLLGRITRSHSDIDLVTWLQYREHLEQALVNAGFQIKPVGEFQTDFLKNNVDVSFVFVRYSDNGDIVANGFPDWVWRKDALPMELYNLQGVSINVLNPYQLLEEKRVYEQGTGRTLRPKDLKSIEIIQQIIDAKS</sequence>
<protein>
    <submittedName>
        <fullName evidence="1">Aminoglycoside-2''-adenylyltransferase</fullName>
    </submittedName>
</protein>
<dbReference type="Gene3D" id="3.30.460.40">
    <property type="match status" value="1"/>
</dbReference>